<feature type="region of interest" description="Disordered" evidence="1">
    <location>
        <begin position="379"/>
        <end position="400"/>
    </location>
</feature>
<feature type="region of interest" description="Disordered" evidence="1">
    <location>
        <begin position="239"/>
        <end position="276"/>
    </location>
</feature>
<comment type="caution">
    <text evidence="2">The sequence shown here is derived from an EMBL/GenBank/DDBJ whole genome shotgun (WGS) entry which is preliminary data.</text>
</comment>
<reference evidence="2" key="1">
    <citation type="submission" date="2023-06" db="EMBL/GenBank/DDBJ databases">
        <title>Conoideocrella luteorostrata (Hypocreales: Clavicipitaceae), a potential biocontrol fungus for elongate hemlock scale in United States Christmas tree production areas.</title>
        <authorList>
            <person name="Barrett H."/>
            <person name="Lovett B."/>
            <person name="Macias A.M."/>
            <person name="Stajich J.E."/>
            <person name="Kasson M.T."/>
        </authorList>
    </citation>
    <scope>NUCLEOTIDE SEQUENCE</scope>
    <source>
        <strain evidence="2">ARSEF 14590</strain>
    </source>
</reference>
<feature type="region of interest" description="Disordered" evidence="1">
    <location>
        <begin position="183"/>
        <end position="205"/>
    </location>
</feature>
<keyword evidence="3" id="KW-1185">Reference proteome</keyword>
<feature type="region of interest" description="Disordered" evidence="1">
    <location>
        <begin position="124"/>
        <end position="165"/>
    </location>
</feature>
<protein>
    <recommendedName>
        <fullName evidence="4">Thymidylate kinase</fullName>
    </recommendedName>
</protein>
<dbReference type="EMBL" id="JASWJB010000287">
    <property type="protein sequence ID" value="KAK2592108.1"/>
    <property type="molecule type" value="Genomic_DNA"/>
</dbReference>
<feature type="compositionally biased region" description="Basic residues" evidence="1">
    <location>
        <begin position="138"/>
        <end position="152"/>
    </location>
</feature>
<dbReference type="AlphaFoldDB" id="A0AAJ0FUY1"/>
<dbReference type="Proteomes" id="UP001251528">
    <property type="component" value="Unassembled WGS sequence"/>
</dbReference>
<feature type="compositionally biased region" description="Basic and acidic residues" evidence="1">
    <location>
        <begin position="246"/>
        <end position="261"/>
    </location>
</feature>
<proteinExistence type="predicted"/>
<accession>A0AAJ0FUY1</accession>
<gene>
    <name evidence="2" type="ORF">QQS21_010179</name>
</gene>
<evidence type="ECO:0008006" key="4">
    <source>
        <dbReference type="Google" id="ProtNLM"/>
    </source>
</evidence>
<organism evidence="2 3">
    <name type="scientific">Conoideocrella luteorostrata</name>
    <dbReference type="NCBI Taxonomy" id="1105319"/>
    <lineage>
        <taxon>Eukaryota</taxon>
        <taxon>Fungi</taxon>
        <taxon>Dikarya</taxon>
        <taxon>Ascomycota</taxon>
        <taxon>Pezizomycotina</taxon>
        <taxon>Sordariomycetes</taxon>
        <taxon>Hypocreomycetidae</taxon>
        <taxon>Hypocreales</taxon>
        <taxon>Clavicipitaceae</taxon>
        <taxon>Conoideocrella</taxon>
    </lineage>
</organism>
<sequence length="400" mass="43083">MATTSRQPFAPLDGSRLQNLTSLKNRQNAITPQANSKRKAELLDTDDSENVDPVLFAKRSKGALGTPFRDMLKKPSPSSFVLTRATITPSTNVRALVSPVKASTAPRRTLNPKSPIAKLNTKVIKSSPISAPAGRSPTHGKRSGILSNRRRTTGPYTRVDPPSFSLDSAAPFSLDAALKGTIPSYGSRPRSNALSNGSSSVSSLSEPDLKASWFFDIHEDSPEQEMTNLLQHGTCVLDISSDEESEQKARREGAEGRDKENIPPSDDVSQTSARRSARAAALDEMVVEKERVALGEMNTADFYAHGCDETSVIVVPADDDEQSLPAAEPVVEKAPVAEDFEFTPQLKNVDPLKGIDQLMSKSEIPTDAAVLQPIDGTGETFDLWESGSARGEAEPTTVEL</sequence>
<evidence type="ECO:0000313" key="2">
    <source>
        <dbReference type="EMBL" id="KAK2592108.1"/>
    </source>
</evidence>
<evidence type="ECO:0000313" key="3">
    <source>
        <dbReference type="Proteomes" id="UP001251528"/>
    </source>
</evidence>
<feature type="compositionally biased region" description="Polar residues" evidence="1">
    <location>
        <begin position="24"/>
        <end position="35"/>
    </location>
</feature>
<feature type="region of interest" description="Disordered" evidence="1">
    <location>
        <begin position="24"/>
        <end position="46"/>
    </location>
</feature>
<evidence type="ECO:0000256" key="1">
    <source>
        <dbReference type="SAM" id="MobiDB-lite"/>
    </source>
</evidence>
<name>A0AAJ0FUY1_9HYPO</name>
<feature type="compositionally biased region" description="Low complexity" evidence="1">
    <location>
        <begin position="191"/>
        <end position="205"/>
    </location>
</feature>